<name>A0A9X4KLN1_9BACL</name>
<evidence type="ECO:0000313" key="2">
    <source>
        <dbReference type="Proteomes" id="UP001153387"/>
    </source>
</evidence>
<evidence type="ECO:0000313" key="1">
    <source>
        <dbReference type="EMBL" id="MDG0794534.1"/>
    </source>
</evidence>
<proteinExistence type="predicted"/>
<reference evidence="1 2" key="1">
    <citation type="submission" date="2022-10" db="EMBL/GenBank/DDBJ databases">
        <title>Comparative genomic analysis of Cohnella hashimotonis sp. nov., isolated from the International Space Station.</title>
        <authorList>
            <person name="Simpson A."/>
            <person name="Venkateswaran K."/>
        </authorList>
    </citation>
    <scope>NUCLEOTIDE SEQUENCE [LARGE SCALE GENOMIC DNA]</scope>
    <source>
        <strain evidence="1 2">DSM 18997</strain>
    </source>
</reference>
<organism evidence="1 2">
    <name type="scientific">Cohnella ginsengisoli</name>
    <dbReference type="NCBI Taxonomy" id="425004"/>
    <lineage>
        <taxon>Bacteria</taxon>
        <taxon>Bacillati</taxon>
        <taxon>Bacillota</taxon>
        <taxon>Bacilli</taxon>
        <taxon>Bacillales</taxon>
        <taxon>Paenibacillaceae</taxon>
        <taxon>Cohnella</taxon>
    </lineage>
</organism>
<keyword evidence="2" id="KW-1185">Reference proteome</keyword>
<dbReference type="RefSeq" id="WP_277568267.1">
    <property type="nucleotide sequence ID" value="NZ_JAPDHZ010000006.1"/>
</dbReference>
<sequence length="90" mass="10009">MEGGEPVGKGQVNLSYHWMNQTGDKLLEDGIRTALSENVYPNQSTESNMIIKLPQKSGHYLLRLSLVQEGVSWFYLAGGGYLDIPVKVLK</sequence>
<dbReference type="AlphaFoldDB" id="A0A9X4KLN1"/>
<accession>A0A9X4KLN1</accession>
<gene>
    <name evidence="1" type="ORF">OMP38_29610</name>
</gene>
<comment type="caution">
    <text evidence="1">The sequence shown here is derived from an EMBL/GenBank/DDBJ whole genome shotgun (WGS) entry which is preliminary data.</text>
</comment>
<protein>
    <submittedName>
        <fullName evidence="1">Uncharacterized protein</fullName>
    </submittedName>
</protein>
<dbReference type="Proteomes" id="UP001153387">
    <property type="component" value="Unassembled WGS sequence"/>
</dbReference>
<dbReference type="EMBL" id="JAPDHZ010000006">
    <property type="protein sequence ID" value="MDG0794534.1"/>
    <property type="molecule type" value="Genomic_DNA"/>
</dbReference>